<dbReference type="GO" id="GO:0005975">
    <property type="term" value="P:carbohydrate metabolic process"/>
    <property type="evidence" value="ECO:0007669"/>
    <property type="project" value="InterPro"/>
</dbReference>
<reference evidence="1 2" key="1">
    <citation type="journal article" date="2007" name="Int. J. Syst. Evol. Microbiol.">
        <title>Description of Pelomonas aquatica sp. nov. and Pelomonas puraquae sp. nov., isolated from industrial and haemodialysis water.</title>
        <authorList>
            <person name="Gomila M."/>
            <person name="Bowien B."/>
            <person name="Falsen E."/>
            <person name="Moore E.R."/>
            <person name="Lalucat J."/>
        </authorList>
    </citation>
    <scope>NUCLEOTIDE SEQUENCE [LARGE SCALE GENOMIC DNA]</scope>
    <source>
        <strain evidence="1 2">CCUG 52769</strain>
    </source>
</reference>
<dbReference type="Proteomes" id="UP000197446">
    <property type="component" value="Unassembled WGS sequence"/>
</dbReference>
<keyword evidence="2" id="KW-1185">Reference proteome</keyword>
<evidence type="ECO:0000313" key="2">
    <source>
        <dbReference type="Proteomes" id="UP000197446"/>
    </source>
</evidence>
<dbReference type="AlphaFoldDB" id="A0A254N6I3"/>
<proteinExistence type="predicted"/>
<dbReference type="RefSeq" id="WP_088483876.1">
    <property type="nucleotide sequence ID" value="NZ_NISI01000005.1"/>
</dbReference>
<sequence>MVTAGPSALKAGPPAGVAAEARATGAVCVVLHDVCPSHWAACRRVLAAAEACAIDAGVRLPVTLLVVPHLHGDPALPPDYLQWLRQMAVQGHELVLHGLTHRDDGPPPRRVGAWLLRRHYTAGEGEFAALPPSQALQRMQAARHWARAHRLPMRGFVAPAWLMGPGSLGAACEAGFRHTCTLNRVIALPQGRSLHAPSFVFSTRSVWRRVLSVAWNRLLAWRVGVLPLQRLELHPHDADHPAVRRCWEGLLQQALRHRTPLRLGEAAELARRHGQDVGGFVHQT</sequence>
<gene>
    <name evidence="1" type="ORF">CDO81_14220</name>
</gene>
<name>A0A254N6I3_9BURK</name>
<organism evidence="1 2">
    <name type="scientific">Roseateles puraquae</name>
    <dbReference type="NCBI Taxonomy" id="431059"/>
    <lineage>
        <taxon>Bacteria</taxon>
        <taxon>Pseudomonadati</taxon>
        <taxon>Pseudomonadota</taxon>
        <taxon>Betaproteobacteria</taxon>
        <taxon>Burkholderiales</taxon>
        <taxon>Sphaerotilaceae</taxon>
        <taxon>Roseateles</taxon>
    </lineage>
</organism>
<comment type="caution">
    <text evidence="1">The sequence shown here is derived from an EMBL/GenBank/DDBJ whole genome shotgun (WGS) entry which is preliminary data.</text>
</comment>
<dbReference type="OrthoDB" id="9793440at2"/>
<accession>A0A254N6I3</accession>
<dbReference type="CDD" id="cd11374">
    <property type="entry name" value="CE4_u10"/>
    <property type="match status" value="1"/>
</dbReference>
<dbReference type="Gene3D" id="3.20.20.370">
    <property type="entry name" value="Glycoside hydrolase/deacetylase"/>
    <property type="match status" value="1"/>
</dbReference>
<dbReference type="Pfam" id="PF10096">
    <property type="entry name" value="DUF2334"/>
    <property type="match status" value="1"/>
</dbReference>
<dbReference type="SUPFAM" id="SSF88713">
    <property type="entry name" value="Glycoside hydrolase/deacetylase"/>
    <property type="match status" value="1"/>
</dbReference>
<dbReference type="InterPro" id="IPR011330">
    <property type="entry name" value="Glyco_hydro/deAcase_b/a-brl"/>
</dbReference>
<dbReference type="InterPro" id="IPR018763">
    <property type="entry name" value="DUF2334"/>
</dbReference>
<protein>
    <submittedName>
        <fullName evidence="1">DUF2334 domain-containing protein</fullName>
    </submittedName>
</protein>
<evidence type="ECO:0000313" key="1">
    <source>
        <dbReference type="EMBL" id="OWR03639.1"/>
    </source>
</evidence>
<dbReference type="EMBL" id="NISI01000005">
    <property type="protein sequence ID" value="OWR03639.1"/>
    <property type="molecule type" value="Genomic_DNA"/>
</dbReference>